<keyword evidence="1" id="KW-1133">Transmembrane helix</keyword>
<dbReference type="OrthoDB" id="5690345at2"/>
<sequence>MVKGFTLLEMLIAIFIISLTALFTFPTWQQTNTQMILAKEQQKLYIFLRQIQARVENSSDIWLIMASQQRTPHYWCITAQRKTETLCDCLTPQTCPKSATAHFYQPYFPEQTQLLAKQYFPAEITKFNGIRNTSPSGCFVLQAGESRTLFSFSNLGTLRLKDYQSLSACRSDIGANE</sequence>
<dbReference type="InterPro" id="IPR045584">
    <property type="entry name" value="Pilin-like"/>
</dbReference>
<dbReference type="NCBIfam" id="TIGR02532">
    <property type="entry name" value="IV_pilin_GFxxxE"/>
    <property type="match status" value="1"/>
</dbReference>
<evidence type="ECO:0000313" key="2">
    <source>
        <dbReference type="EMBL" id="PVX32382.1"/>
    </source>
</evidence>
<protein>
    <submittedName>
        <fullName evidence="2">Prepilin peptidase dependent protein A</fullName>
    </submittedName>
</protein>
<dbReference type="Proteomes" id="UP000245909">
    <property type="component" value="Unassembled WGS sequence"/>
</dbReference>
<dbReference type="AlphaFoldDB" id="A0A2U0SM35"/>
<dbReference type="EMBL" id="QENU01000014">
    <property type="protein sequence ID" value="PVX32382.1"/>
    <property type="molecule type" value="Genomic_DNA"/>
</dbReference>
<dbReference type="PROSITE" id="PS00409">
    <property type="entry name" value="PROKAR_NTER_METHYL"/>
    <property type="match status" value="1"/>
</dbReference>
<reference evidence="2 3" key="1">
    <citation type="submission" date="2018-05" db="EMBL/GenBank/DDBJ databases">
        <title>Genomic Encyclopedia of Type Strains, Phase IV (KMG-IV): sequencing the most valuable type-strain genomes for metagenomic binning, comparative biology and taxonomic classification.</title>
        <authorList>
            <person name="Goeker M."/>
        </authorList>
    </citation>
    <scope>NUCLEOTIDE SEQUENCE [LARGE SCALE GENOMIC DNA]</scope>
    <source>
        <strain evidence="2 3">DSM 22999</strain>
    </source>
</reference>
<dbReference type="InterPro" id="IPR012902">
    <property type="entry name" value="N_methyl_site"/>
</dbReference>
<gene>
    <name evidence="2" type="ORF">C8D76_11424</name>
</gene>
<proteinExistence type="predicted"/>
<dbReference type="SUPFAM" id="SSF54523">
    <property type="entry name" value="Pili subunits"/>
    <property type="match status" value="1"/>
</dbReference>
<organism evidence="2 3">
    <name type="scientific">Alitibacter langaaensis DSM 22999</name>
    <dbReference type="NCBI Taxonomy" id="1122935"/>
    <lineage>
        <taxon>Bacteria</taxon>
        <taxon>Pseudomonadati</taxon>
        <taxon>Pseudomonadota</taxon>
        <taxon>Gammaproteobacteria</taxon>
        <taxon>Pasteurellales</taxon>
        <taxon>Pasteurellaceae</taxon>
        <taxon>Alitibacter</taxon>
    </lineage>
</organism>
<accession>A0A2U0SM35</accession>
<keyword evidence="3" id="KW-1185">Reference proteome</keyword>
<name>A0A2U0SM35_9PAST</name>
<keyword evidence="1" id="KW-0472">Membrane</keyword>
<dbReference type="RefSeq" id="WP_116632298.1">
    <property type="nucleotide sequence ID" value="NZ_QENU01000014.1"/>
</dbReference>
<evidence type="ECO:0000313" key="3">
    <source>
        <dbReference type="Proteomes" id="UP000245909"/>
    </source>
</evidence>
<evidence type="ECO:0000256" key="1">
    <source>
        <dbReference type="SAM" id="Phobius"/>
    </source>
</evidence>
<comment type="caution">
    <text evidence="2">The sequence shown here is derived from an EMBL/GenBank/DDBJ whole genome shotgun (WGS) entry which is preliminary data.</text>
</comment>
<feature type="transmembrane region" description="Helical" evidence="1">
    <location>
        <begin position="7"/>
        <end position="28"/>
    </location>
</feature>
<dbReference type="Pfam" id="PF07963">
    <property type="entry name" value="N_methyl"/>
    <property type="match status" value="1"/>
</dbReference>
<keyword evidence="1" id="KW-0812">Transmembrane</keyword>